<dbReference type="RefSeq" id="WP_151025266.1">
    <property type="nucleotide sequence ID" value="NZ_JACHIB010000022.1"/>
</dbReference>
<evidence type="ECO:0000256" key="10">
    <source>
        <dbReference type="ARBA" id="ARBA00023140"/>
    </source>
</evidence>
<evidence type="ECO:0000256" key="9">
    <source>
        <dbReference type="ARBA" id="ARBA00023098"/>
    </source>
</evidence>
<comment type="catalytic activity">
    <reaction evidence="21">
        <text>(2E)-octenoyl-CoA + NADPH + H(+) = octanoyl-CoA + NADP(+)</text>
        <dbReference type="Rhea" id="RHEA:44952"/>
        <dbReference type="ChEBI" id="CHEBI:15378"/>
        <dbReference type="ChEBI" id="CHEBI:57386"/>
        <dbReference type="ChEBI" id="CHEBI:57783"/>
        <dbReference type="ChEBI" id="CHEBI:58349"/>
        <dbReference type="ChEBI" id="CHEBI:62242"/>
    </reaction>
    <physiologicalReaction direction="left-to-right" evidence="21">
        <dbReference type="Rhea" id="RHEA:44953"/>
    </physiologicalReaction>
</comment>
<accession>A0A7W9TR38</accession>
<evidence type="ECO:0000256" key="6">
    <source>
        <dbReference type="ARBA" id="ARBA00022832"/>
    </source>
</evidence>
<evidence type="ECO:0000256" key="12">
    <source>
        <dbReference type="ARBA" id="ARBA00037124"/>
    </source>
</evidence>
<evidence type="ECO:0000256" key="11">
    <source>
        <dbReference type="ARBA" id="ARBA00023160"/>
    </source>
</evidence>
<evidence type="ECO:0000256" key="15">
    <source>
        <dbReference type="ARBA" id="ARBA00041063"/>
    </source>
</evidence>
<keyword evidence="5" id="KW-0597">Phosphoprotein</keyword>
<evidence type="ECO:0000256" key="1">
    <source>
        <dbReference type="ARBA" id="ARBA00004275"/>
    </source>
</evidence>
<sequence length="289" mass="30784">MRYASVFHPEVFSGQTIVVTGAGSGIGRCTAHELAALGAHVALVGRTEEKCARVRDEIVQDGGRASVHACDIRDEGAVIRAIDGVLELTGRLDGLVNNAGGQWMTPLRDISTNGFDAVVRNNLTGGFIFMREAYARWMAAHGGAIVNIIADIWHGWPNFGHSAAARGGMLTLSETAACEWAAEGVRVNTVAPGGIASSGFDRYTPEARRELRKYAAKVPLKRFGTEAEVSAAIVFLLSPAAAYITGTCIRVDGGTPNARQTWTLGETSRSRPFEGFHRAEAPAMLSEAD</sequence>
<organism evidence="22 23">
    <name type="scientific">Castellaniella defragrans</name>
    <name type="common">Alcaligenes defragrans</name>
    <dbReference type="NCBI Taxonomy" id="75697"/>
    <lineage>
        <taxon>Bacteria</taxon>
        <taxon>Pseudomonadati</taxon>
        <taxon>Pseudomonadota</taxon>
        <taxon>Betaproteobacteria</taxon>
        <taxon>Burkholderiales</taxon>
        <taxon>Alcaligenaceae</taxon>
        <taxon>Castellaniella</taxon>
    </lineage>
</organism>
<keyword evidence="10" id="KW-0576">Peroxisome</keyword>
<dbReference type="EC" id="1.3.1.38" evidence="14"/>
<keyword evidence="9" id="KW-0443">Lipid metabolism</keyword>
<proteinExistence type="inferred from homology"/>
<comment type="subunit">
    <text evidence="13">Interacts with PEX5, probably required to target it into peroxisomes.</text>
</comment>
<comment type="catalytic activity">
    <reaction evidence="18">
        <text>(2E)-hexenoyl-CoA + NADPH + H(+) = hexanoyl-CoA + NADP(+)</text>
        <dbReference type="Rhea" id="RHEA:44956"/>
        <dbReference type="ChEBI" id="CHEBI:15378"/>
        <dbReference type="ChEBI" id="CHEBI:57783"/>
        <dbReference type="ChEBI" id="CHEBI:58349"/>
        <dbReference type="ChEBI" id="CHEBI:62077"/>
        <dbReference type="ChEBI" id="CHEBI:62620"/>
    </reaction>
    <physiologicalReaction direction="left-to-right" evidence="18">
        <dbReference type="Rhea" id="RHEA:44957"/>
    </physiologicalReaction>
</comment>
<dbReference type="SUPFAM" id="SSF51735">
    <property type="entry name" value="NAD(P)-binding Rossmann-fold domains"/>
    <property type="match status" value="1"/>
</dbReference>
<evidence type="ECO:0000256" key="3">
    <source>
        <dbReference type="ARBA" id="ARBA00006484"/>
    </source>
</evidence>
<evidence type="ECO:0000256" key="19">
    <source>
        <dbReference type="ARBA" id="ARBA00049251"/>
    </source>
</evidence>
<dbReference type="AlphaFoldDB" id="A0A7W9TR38"/>
<keyword evidence="4" id="KW-0444">Lipid biosynthesis</keyword>
<comment type="catalytic activity">
    <reaction evidence="19">
        <text>a (2E)-enoyl-CoA + NADPH + H(+) = a 2,3-saturated acyl-CoA + NADP(+)</text>
        <dbReference type="Rhea" id="RHEA:33763"/>
        <dbReference type="ChEBI" id="CHEBI:15378"/>
        <dbReference type="ChEBI" id="CHEBI:57783"/>
        <dbReference type="ChEBI" id="CHEBI:58349"/>
        <dbReference type="ChEBI" id="CHEBI:58856"/>
        <dbReference type="ChEBI" id="CHEBI:65111"/>
        <dbReference type="EC" id="1.3.1.38"/>
    </reaction>
    <physiologicalReaction direction="left-to-right" evidence="19">
        <dbReference type="Rhea" id="RHEA:33764"/>
    </physiologicalReaction>
</comment>
<dbReference type="InterPro" id="IPR052388">
    <property type="entry name" value="Peroxisomal_t2-enoyl-CoA_red"/>
</dbReference>
<evidence type="ECO:0000256" key="4">
    <source>
        <dbReference type="ARBA" id="ARBA00022516"/>
    </source>
</evidence>
<evidence type="ECO:0000313" key="23">
    <source>
        <dbReference type="Proteomes" id="UP000541136"/>
    </source>
</evidence>
<dbReference type="EMBL" id="JACHIB010000022">
    <property type="protein sequence ID" value="MBB6085284.1"/>
    <property type="molecule type" value="Genomic_DNA"/>
</dbReference>
<keyword evidence="6" id="KW-0276">Fatty acid metabolism</keyword>
<comment type="function">
    <text evidence="12">Participates in chain elongation of fatty acids. Catalyzes the reduction of trans-2-enoyl-CoAs of varying chain lengths from 6:1 to 16:1, having maximum activity with 10:1 CoA. Has no 2,4-dienoyl-CoA reductase activity.</text>
</comment>
<keyword evidence="11" id="KW-0275">Fatty acid biosynthesis</keyword>
<comment type="similarity">
    <text evidence="3">Belongs to the short-chain dehydrogenases/reductases (SDR) family.</text>
</comment>
<comment type="pathway">
    <text evidence="2">Lipid metabolism.</text>
</comment>
<dbReference type="InterPro" id="IPR036291">
    <property type="entry name" value="NAD(P)-bd_dom_sf"/>
</dbReference>
<keyword evidence="7" id="KW-0521">NADP</keyword>
<gene>
    <name evidence="22" type="ORF">HNR28_003341</name>
</gene>
<protein>
    <recommendedName>
        <fullName evidence="15">Peroxisomal trans-2-enoyl-CoA reductase</fullName>
        <ecNumber evidence="14">1.3.1.38</ecNumber>
    </recommendedName>
</protein>
<evidence type="ECO:0000256" key="16">
    <source>
        <dbReference type="ARBA" id="ARBA00047570"/>
    </source>
</evidence>
<dbReference type="GO" id="GO:0006633">
    <property type="term" value="P:fatty acid biosynthetic process"/>
    <property type="evidence" value="ECO:0007669"/>
    <property type="project" value="UniProtKB-KW"/>
</dbReference>
<dbReference type="GO" id="GO:0019166">
    <property type="term" value="F:trans-2-enoyl-CoA reductase (NADPH) activity"/>
    <property type="evidence" value="ECO:0007669"/>
    <property type="project" value="UniProtKB-EC"/>
</dbReference>
<comment type="subcellular location">
    <subcellularLocation>
        <location evidence="1">Peroxisome</location>
    </subcellularLocation>
</comment>
<evidence type="ECO:0000256" key="18">
    <source>
        <dbReference type="ARBA" id="ARBA00049108"/>
    </source>
</evidence>
<evidence type="ECO:0000313" key="22">
    <source>
        <dbReference type="EMBL" id="MBB6085284.1"/>
    </source>
</evidence>
<evidence type="ECO:0000256" key="13">
    <source>
        <dbReference type="ARBA" id="ARBA00038622"/>
    </source>
</evidence>
<evidence type="ECO:0000256" key="17">
    <source>
        <dbReference type="ARBA" id="ARBA00048686"/>
    </source>
</evidence>
<dbReference type="Pfam" id="PF13561">
    <property type="entry name" value="adh_short_C2"/>
    <property type="match status" value="1"/>
</dbReference>
<dbReference type="InterPro" id="IPR002347">
    <property type="entry name" value="SDR_fam"/>
</dbReference>
<reference evidence="22 23" key="1">
    <citation type="submission" date="2020-08" db="EMBL/GenBank/DDBJ databases">
        <title>Genomic Encyclopedia of Type Strains, Phase IV (KMG-IV): sequencing the most valuable type-strain genomes for metagenomic binning, comparative biology and taxonomic classification.</title>
        <authorList>
            <person name="Goeker M."/>
        </authorList>
    </citation>
    <scope>NUCLEOTIDE SEQUENCE [LARGE SCALE GENOMIC DNA]</scope>
    <source>
        <strain evidence="22 23">DSM 12141</strain>
    </source>
</reference>
<name>A0A7W9TR38_CASDE</name>
<dbReference type="FunFam" id="3.40.50.720:FF:000084">
    <property type="entry name" value="Short-chain dehydrogenase reductase"/>
    <property type="match status" value="1"/>
</dbReference>
<evidence type="ECO:0000256" key="2">
    <source>
        <dbReference type="ARBA" id="ARBA00005189"/>
    </source>
</evidence>
<evidence type="ECO:0000256" key="14">
    <source>
        <dbReference type="ARBA" id="ARBA00038849"/>
    </source>
</evidence>
<comment type="catalytic activity">
    <reaction evidence="17">
        <text>(2E)-tetradecenoyl-CoA + NADPH + H(+) = tetradecanoyl-CoA + NADP(+)</text>
        <dbReference type="Rhea" id="RHEA:44968"/>
        <dbReference type="ChEBI" id="CHEBI:15378"/>
        <dbReference type="ChEBI" id="CHEBI:57385"/>
        <dbReference type="ChEBI" id="CHEBI:57783"/>
        <dbReference type="ChEBI" id="CHEBI:58349"/>
        <dbReference type="ChEBI" id="CHEBI:61405"/>
    </reaction>
    <physiologicalReaction direction="left-to-right" evidence="17">
        <dbReference type="Rhea" id="RHEA:44969"/>
    </physiologicalReaction>
</comment>
<comment type="catalytic activity">
    <reaction evidence="20">
        <text>(2E)-decenoyl-CoA + NADPH + H(+) = decanoyl-CoA + NADP(+)</text>
        <dbReference type="Rhea" id="RHEA:44960"/>
        <dbReference type="ChEBI" id="CHEBI:15378"/>
        <dbReference type="ChEBI" id="CHEBI:57783"/>
        <dbReference type="ChEBI" id="CHEBI:58349"/>
        <dbReference type="ChEBI" id="CHEBI:61406"/>
        <dbReference type="ChEBI" id="CHEBI:61430"/>
    </reaction>
    <physiologicalReaction direction="left-to-right" evidence="20">
        <dbReference type="Rhea" id="RHEA:44961"/>
    </physiologicalReaction>
</comment>
<keyword evidence="8" id="KW-0560">Oxidoreductase</keyword>
<evidence type="ECO:0000256" key="7">
    <source>
        <dbReference type="ARBA" id="ARBA00022857"/>
    </source>
</evidence>
<evidence type="ECO:0000256" key="21">
    <source>
        <dbReference type="ARBA" id="ARBA00049559"/>
    </source>
</evidence>
<evidence type="ECO:0000256" key="5">
    <source>
        <dbReference type="ARBA" id="ARBA00022553"/>
    </source>
</evidence>
<dbReference type="PANTHER" id="PTHR24317">
    <property type="entry name" value="PEROXISOMAL TRANS-2-ENOYL-COA REDUCTASE"/>
    <property type="match status" value="1"/>
</dbReference>
<comment type="catalytic activity">
    <reaction evidence="16">
        <text>(2E)-dodecenoyl-CoA + NADPH + H(+) = dodecanoyl-CoA + NADP(+)</text>
        <dbReference type="Rhea" id="RHEA:44964"/>
        <dbReference type="ChEBI" id="CHEBI:15378"/>
        <dbReference type="ChEBI" id="CHEBI:57330"/>
        <dbReference type="ChEBI" id="CHEBI:57375"/>
        <dbReference type="ChEBI" id="CHEBI:57783"/>
        <dbReference type="ChEBI" id="CHEBI:58349"/>
    </reaction>
    <physiologicalReaction direction="left-to-right" evidence="16">
        <dbReference type="Rhea" id="RHEA:44965"/>
    </physiologicalReaction>
</comment>
<dbReference type="Proteomes" id="UP000541136">
    <property type="component" value="Unassembled WGS sequence"/>
</dbReference>
<dbReference type="PRINTS" id="PR00081">
    <property type="entry name" value="GDHRDH"/>
</dbReference>
<dbReference type="PANTHER" id="PTHR24317:SF7">
    <property type="entry name" value="PEROXISOMAL TRANS-2-ENOYL-COA REDUCTASE"/>
    <property type="match status" value="1"/>
</dbReference>
<evidence type="ECO:0000256" key="8">
    <source>
        <dbReference type="ARBA" id="ARBA00023002"/>
    </source>
</evidence>
<comment type="caution">
    <text evidence="22">The sequence shown here is derived from an EMBL/GenBank/DDBJ whole genome shotgun (WGS) entry which is preliminary data.</text>
</comment>
<evidence type="ECO:0000256" key="20">
    <source>
        <dbReference type="ARBA" id="ARBA00049386"/>
    </source>
</evidence>
<dbReference type="Gene3D" id="3.40.50.720">
    <property type="entry name" value="NAD(P)-binding Rossmann-like Domain"/>
    <property type="match status" value="1"/>
</dbReference>